<feature type="site" description="Stabilizes the basic form of H active site to accept a proton" evidence="7">
    <location>
        <position position="91"/>
    </location>
</feature>
<keyword evidence="2 7" id="KW-0820">tRNA-binding</keyword>
<protein>
    <recommendedName>
        <fullName evidence="6 7">Peptidyl-tRNA hydrolase</fullName>
        <shortName evidence="7">Pth</shortName>
        <ecNumber evidence="1 7">3.1.1.29</ecNumber>
    </recommendedName>
</protein>
<feature type="active site" description="Proton acceptor" evidence="7">
    <location>
        <position position="19"/>
    </location>
</feature>
<dbReference type="GO" id="GO:0000049">
    <property type="term" value="F:tRNA binding"/>
    <property type="evidence" value="ECO:0007669"/>
    <property type="project" value="UniProtKB-UniRule"/>
</dbReference>
<organism evidence="10 11">
    <name type="scientific">Emcibacter nanhaiensis</name>
    <dbReference type="NCBI Taxonomy" id="1505037"/>
    <lineage>
        <taxon>Bacteria</taxon>
        <taxon>Pseudomonadati</taxon>
        <taxon>Pseudomonadota</taxon>
        <taxon>Alphaproteobacteria</taxon>
        <taxon>Emcibacterales</taxon>
        <taxon>Emcibacteraceae</taxon>
        <taxon>Emcibacter</taxon>
    </lineage>
</organism>
<evidence type="ECO:0000256" key="7">
    <source>
        <dbReference type="HAMAP-Rule" id="MF_00083"/>
    </source>
</evidence>
<comment type="catalytic activity">
    <reaction evidence="7 8">
        <text>an N-acyl-L-alpha-aminoacyl-tRNA + H2O = an N-acyl-L-amino acid + a tRNA + H(+)</text>
        <dbReference type="Rhea" id="RHEA:54448"/>
        <dbReference type="Rhea" id="RHEA-COMP:10123"/>
        <dbReference type="Rhea" id="RHEA-COMP:13883"/>
        <dbReference type="ChEBI" id="CHEBI:15377"/>
        <dbReference type="ChEBI" id="CHEBI:15378"/>
        <dbReference type="ChEBI" id="CHEBI:59874"/>
        <dbReference type="ChEBI" id="CHEBI:78442"/>
        <dbReference type="ChEBI" id="CHEBI:138191"/>
        <dbReference type="EC" id="3.1.1.29"/>
    </reaction>
</comment>
<dbReference type="PANTHER" id="PTHR17224">
    <property type="entry name" value="PEPTIDYL-TRNA HYDROLASE"/>
    <property type="match status" value="1"/>
</dbReference>
<evidence type="ECO:0000256" key="9">
    <source>
        <dbReference type="RuleBase" id="RU004320"/>
    </source>
</evidence>
<comment type="subunit">
    <text evidence="7">Monomer.</text>
</comment>
<dbReference type="CDD" id="cd00462">
    <property type="entry name" value="PTH"/>
    <property type="match status" value="1"/>
</dbReference>
<keyword evidence="11" id="KW-1185">Reference proteome</keyword>
<dbReference type="Gene3D" id="3.40.50.1470">
    <property type="entry name" value="Peptidyl-tRNA hydrolase"/>
    <property type="match status" value="1"/>
</dbReference>
<feature type="binding site" evidence="7">
    <location>
        <position position="112"/>
    </location>
    <ligand>
        <name>tRNA</name>
        <dbReference type="ChEBI" id="CHEBI:17843"/>
    </ligand>
</feature>
<comment type="subcellular location">
    <subcellularLocation>
        <location evidence="7">Cytoplasm</location>
    </subcellularLocation>
</comment>
<feature type="site" description="Discriminates between blocked and unblocked aminoacyl-tRNA" evidence="7">
    <location>
        <position position="9"/>
    </location>
</feature>
<evidence type="ECO:0000313" key="11">
    <source>
        <dbReference type="Proteomes" id="UP000319148"/>
    </source>
</evidence>
<evidence type="ECO:0000313" key="10">
    <source>
        <dbReference type="EMBL" id="TPD59432.1"/>
    </source>
</evidence>
<dbReference type="FunFam" id="3.40.50.1470:FF:000001">
    <property type="entry name" value="Peptidyl-tRNA hydrolase"/>
    <property type="match status" value="1"/>
</dbReference>
<dbReference type="InterPro" id="IPR036416">
    <property type="entry name" value="Pept_tRNA_hydro_sf"/>
</dbReference>
<evidence type="ECO:0000256" key="8">
    <source>
        <dbReference type="RuleBase" id="RU000673"/>
    </source>
</evidence>
<comment type="function">
    <text evidence="7">Catalyzes the release of premature peptidyl moieties from peptidyl-tRNA molecules trapped in stalled 50S ribosomal subunits, and thus maintains levels of free tRNAs and 50S ribosomes.</text>
</comment>
<dbReference type="SUPFAM" id="SSF53178">
    <property type="entry name" value="Peptidyl-tRNA hydrolase-like"/>
    <property type="match status" value="1"/>
</dbReference>
<dbReference type="PANTHER" id="PTHR17224:SF1">
    <property type="entry name" value="PEPTIDYL-TRNA HYDROLASE"/>
    <property type="match status" value="1"/>
</dbReference>
<dbReference type="RefSeq" id="WP_139941095.1">
    <property type="nucleotide sequence ID" value="NZ_JBHSYP010000006.1"/>
</dbReference>
<evidence type="ECO:0000256" key="1">
    <source>
        <dbReference type="ARBA" id="ARBA00013260"/>
    </source>
</evidence>
<dbReference type="Pfam" id="PF01195">
    <property type="entry name" value="Pept_tRNA_hydro"/>
    <property type="match status" value="1"/>
</dbReference>
<gene>
    <name evidence="7" type="primary">pth</name>
    <name evidence="10" type="ORF">FIV46_11610</name>
</gene>
<dbReference type="InterPro" id="IPR001328">
    <property type="entry name" value="Pept_tRNA_hydro"/>
</dbReference>
<keyword evidence="7" id="KW-0963">Cytoplasm</keyword>
<dbReference type="NCBIfam" id="TIGR00447">
    <property type="entry name" value="pth"/>
    <property type="match status" value="1"/>
</dbReference>
<dbReference type="GO" id="GO:0006515">
    <property type="term" value="P:protein quality control for misfolded or incompletely synthesized proteins"/>
    <property type="evidence" value="ECO:0007669"/>
    <property type="project" value="UniProtKB-UniRule"/>
</dbReference>
<feature type="binding site" evidence="7">
    <location>
        <position position="66"/>
    </location>
    <ligand>
        <name>tRNA</name>
        <dbReference type="ChEBI" id="CHEBI:17843"/>
    </ligand>
</feature>
<name>A0A501PHC1_9PROT</name>
<accession>A0A501PHC1</accession>
<comment type="caution">
    <text evidence="10">The sequence shown here is derived from an EMBL/GenBank/DDBJ whole genome shotgun (WGS) entry which is preliminary data.</text>
</comment>
<evidence type="ECO:0000256" key="4">
    <source>
        <dbReference type="ARBA" id="ARBA00022884"/>
    </source>
</evidence>
<reference evidence="11" key="1">
    <citation type="submission" date="2019-06" db="EMBL/GenBank/DDBJ databases">
        <title>The complete genome of Emcibacter congregatus ZYLT.</title>
        <authorList>
            <person name="Zhao Z."/>
        </authorList>
    </citation>
    <scope>NUCLEOTIDE SEQUENCE [LARGE SCALE GENOMIC DNA]</scope>
    <source>
        <strain evidence="11">MCCC 1A06723</strain>
    </source>
</reference>
<evidence type="ECO:0000256" key="3">
    <source>
        <dbReference type="ARBA" id="ARBA00022801"/>
    </source>
</evidence>
<dbReference type="HAMAP" id="MF_00083">
    <property type="entry name" value="Pept_tRNA_hydro_bact"/>
    <property type="match status" value="1"/>
</dbReference>
<sequence length="205" mass="22469">MLLLVGLGNPGSKYDNNRHNIGFMAADIIARRHNFSAPRDRFQAQVYEGRLGSEKCLILKPQTYMNLSGQAVGEAVRYFKLTPDDVIVFHDELDIPAGKLKFKTGGGHAGHNGLRSIEQHIGKEFHRIRMGIGHPGDKSRVTGHVLGDFSKQDQEWLDPLLDAVADAAPKLAESGAAFLNAVGLILKPPAPKKKPENDNTQNSNQ</sequence>
<dbReference type="OrthoDB" id="9800507at2"/>
<dbReference type="EC" id="3.1.1.29" evidence="1 7"/>
<evidence type="ECO:0000256" key="5">
    <source>
        <dbReference type="ARBA" id="ARBA00038063"/>
    </source>
</evidence>
<feature type="binding site" evidence="7">
    <location>
        <position position="14"/>
    </location>
    <ligand>
        <name>tRNA</name>
        <dbReference type="ChEBI" id="CHEBI:17843"/>
    </ligand>
</feature>
<dbReference type="EMBL" id="VFIY01000014">
    <property type="protein sequence ID" value="TPD59432.1"/>
    <property type="molecule type" value="Genomic_DNA"/>
</dbReference>
<dbReference type="GO" id="GO:0005737">
    <property type="term" value="C:cytoplasm"/>
    <property type="evidence" value="ECO:0007669"/>
    <property type="project" value="UniProtKB-SubCell"/>
</dbReference>
<dbReference type="Proteomes" id="UP000319148">
    <property type="component" value="Unassembled WGS sequence"/>
</dbReference>
<evidence type="ECO:0000256" key="6">
    <source>
        <dbReference type="ARBA" id="ARBA00050038"/>
    </source>
</evidence>
<evidence type="ECO:0000256" key="2">
    <source>
        <dbReference type="ARBA" id="ARBA00022555"/>
    </source>
</evidence>
<feature type="binding site" evidence="7">
    <location>
        <position position="64"/>
    </location>
    <ligand>
        <name>tRNA</name>
        <dbReference type="ChEBI" id="CHEBI:17843"/>
    </ligand>
</feature>
<dbReference type="PROSITE" id="PS01196">
    <property type="entry name" value="PEPT_TRNA_HYDROL_2"/>
    <property type="match status" value="1"/>
</dbReference>
<dbReference type="PROSITE" id="PS01195">
    <property type="entry name" value="PEPT_TRNA_HYDROL_1"/>
    <property type="match status" value="1"/>
</dbReference>
<proteinExistence type="inferred from homology"/>
<comment type="function">
    <text evidence="7">Hydrolyzes ribosome-free peptidyl-tRNAs (with 1 or more amino acids incorporated), which drop off the ribosome during protein synthesis, or as a result of ribosome stalling.</text>
</comment>
<dbReference type="InterPro" id="IPR018171">
    <property type="entry name" value="Pept_tRNA_hydro_CS"/>
</dbReference>
<comment type="similarity">
    <text evidence="5 7 9">Belongs to the PTH family.</text>
</comment>
<keyword evidence="4 7" id="KW-0694">RNA-binding</keyword>
<dbReference type="GO" id="GO:0004045">
    <property type="term" value="F:peptidyl-tRNA hydrolase activity"/>
    <property type="evidence" value="ECO:0007669"/>
    <property type="project" value="UniProtKB-UniRule"/>
</dbReference>
<dbReference type="AlphaFoldDB" id="A0A501PHC1"/>
<dbReference type="GO" id="GO:0072344">
    <property type="term" value="P:rescue of stalled ribosome"/>
    <property type="evidence" value="ECO:0007669"/>
    <property type="project" value="UniProtKB-UniRule"/>
</dbReference>
<keyword evidence="3 7" id="KW-0378">Hydrolase</keyword>